<comment type="caution">
    <text evidence="1">The sequence shown here is derived from an EMBL/GenBank/DDBJ whole genome shotgun (WGS) entry which is preliminary data.</text>
</comment>
<organism evidence="1 2">
    <name type="scientific">Eumeta variegata</name>
    <name type="common">Bagworm moth</name>
    <name type="synonym">Eumeta japonica</name>
    <dbReference type="NCBI Taxonomy" id="151549"/>
    <lineage>
        <taxon>Eukaryota</taxon>
        <taxon>Metazoa</taxon>
        <taxon>Ecdysozoa</taxon>
        <taxon>Arthropoda</taxon>
        <taxon>Hexapoda</taxon>
        <taxon>Insecta</taxon>
        <taxon>Pterygota</taxon>
        <taxon>Neoptera</taxon>
        <taxon>Endopterygota</taxon>
        <taxon>Lepidoptera</taxon>
        <taxon>Glossata</taxon>
        <taxon>Ditrysia</taxon>
        <taxon>Tineoidea</taxon>
        <taxon>Psychidae</taxon>
        <taxon>Oiketicinae</taxon>
        <taxon>Eumeta</taxon>
    </lineage>
</organism>
<dbReference type="Proteomes" id="UP000299102">
    <property type="component" value="Unassembled WGS sequence"/>
</dbReference>
<proteinExistence type="predicted"/>
<sequence length="158" mass="17503">MDALCLGEHSEISVRDVVNALVTIFSHSQHFLGQFEGYGVQSSRSEIERLLEGTVSGTRLSSEASEGGLLFAEPVHSFRLSINNAWGQTWIFRRHVRPPSTLLVLLSLVRSFSSGGAGAGQDATCSPPQVMVLLERPRCDKVTHLRLINKRLQRTKNF</sequence>
<accession>A0A4C1VEF1</accession>
<gene>
    <name evidence="1" type="ORF">EVAR_23232_1</name>
</gene>
<name>A0A4C1VEF1_EUMVA</name>
<dbReference type="EMBL" id="BGZK01000325">
    <property type="protein sequence ID" value="GBP36930.1"/>
    <property type="molecule type" value="Genomic_DNA"/>
</dbReference>
<evidence type="ECO:0000313" key="2">
    <source>
        <dbReference type="Proteomes" id="UP000299102"/>
    </source>
</evidence>
<keyword evidence="2" id="KW-1185">Reference proteome</keyword>
<dbReference type="AlphaFoldDB" id="A0A4C1VEF1"/>
<evidence type="ECO:0000313" key="1">
    <source>
        <dbReference type="EMBL" id="GBP36930.1"/>
    </source>
</evidence>
<reference evidence="1 2" key="1">
    <citation type="journal article" date="2019" name="Commun. Biol.">
        <title>The bagworm genome reveals a unique fibroin gene that provides high tensile strength.</title>
        <authorList>
            <person name="Kono N."/>
            <person name="Nakamura H."/>
            <person name="Ohtoshi R."/>
            <person name="Tomita M."/>
            <person name="Numata K."/>
            <person name="Arakawa K."/>
        </authorList>
    </citation>
    <scope>NUCLEOTIDE SEQUENCE [LARGE SCALE GENOMIC DNA]</scope>
</reference>
<protein>
    <submittedName>
        <fullName evidence="1">Uncharacterized protein</fullName>
    </submittedName>
</protein>